<organism evidence="9 10">
    <name type="scientific">[Clostridium] fimetarium</name>
    <dbReference type="NCBI Taxonomy" id="99656"/>
    <lineage>
        <taxon>Bacteria</taxon>
        <taxon>Bacillati</taxon>
        <taxon>Bacillota</taxon>
        <taxon>Clostridia</taxon>
        <taxon>Lachnospirales</taxon>
        <taxon>Lachnospiraceae</taxon>
    </lineage>
</organism>
<dbReference type="Gene3D" id="3.40.50.200">
    <property type="entry name" value="Peptidase S8/S53 domain"/>
    <property type="match status" value="1"/>
</dbReference>
<feature type="active site" description="Charge relay system" evidence="5">
    <location>
        <position position="54"/>
    </location>
</feature>
<keyword evidence="3 5" id="KW-0378">Hydrolase</keyword>
<feature type="chain" id="PRO_5011658015" evidence="7">
    <location>
        <begin position="22"/>
        <end position="359"/>
    </location>
</feature>
<dbReference type="RefSeq" id="WP_092454913.1">
    <property type="nucleotide sequence ID" value="NZ_FOJI01000010.1"/>
</dbReference>
<evidence type="ECO:0000313" key="10">
    <source>
        <dbReference type="Proteomes" id="UP000199701"/>
    </source>
</evidence>
<feature type="active site" description="Charge relay system" evidence="5">
    <location>
        <position position="86"/>
    </location>
</feature>
<dbReference type="Proteomes" id="UP000199701">
    <property type="component" value="Unassembled WGS sequence"/>
</dbReference>
<dbReference type="PROSITE" id="PS00136">
    <property type="entry name" value="SUBTILASE_ASP"/>
    <property type="match status" value="1"/>
</dbReference>
<name>A0A1I0R0C1_9FIRM</name>
<feature type="signal peptide" evidence="7">
    <location>
        <begin position="1"/>
        <end position="21"/>
    </location>
</feature>
<dbReference type="GO" id="GO:0006508">
    <property type="term" value="P:proteolysis"/>
    <property type="evidence" value="ECO:0007669"/>
    <property type="project" value="UniProtKB-KW"/>
</dbReference>
<dbReference type="InterPro" id="IPR023827">
    <property type="entry name" value="Peptidase_S8_Asp-AS"/>
</dbReference>
<feature type="active site" description="Charge relay system" evidence="5">
    <location>
        <position position="247"/>
    </location>
</feature>
<protein>
    <submittedName>
        <fullName evidence="9">Minor extracellular protease Epr</fullName>
    </submittedName>
</protein>
<dbReference type="PROSITE" id="PS51892">
    <property type="entry name" value="SUBTILASE"/>
    <property type="match status" value="1"/>
</dbReference>
<evidence type="ECO:0000256" key="7">
    <source>
        <dbReference type="SAM" id="SignalP"/>
    </source>
</evidence>
<keyword evidence="6" id="KW-0812">Transmembrane</keyword>
<dbReference type="InterPro" id="IPR036852">
    <property type="entry name" value="Peptidase_S8/S53_dom_sf"/>
</dbReference>
<keyword evidence="10" id="KW-1185">Reference proteome</keyword>
<evidence type="ECO:0000259" key="8">
    <source>
        <dbReference type="Pfam" id="PF00082"/>
    </source>
</evidence>
<dbReference type="Pfam" id="PF00082">
    <property type="entry name" value="Peptidase_S8"/>
    <property type="match status" value="1"/>
</dbReference>
<gene>
    <name evidence="9" type="ORF">SAMN05421659_110144</name>
</gene>
<keyword evidence="6" id="KW-0472">Membrane</keyword>
<keyword evidence="4 5" id="KW-0720">Serine protease</keyword>
<evidence type="ECO:0000256" key="2">
    <source>
        <dbReference type="ARBA" id="ARBA00022670"/>
    </source>
</evidence>
<dbReference type="STRING" id="99656.SAMN05421659_110144"/>
<keyword evidence="2 5" id="KW-0645">Protease</keyword>
<evidence type="ECO:0000256" key="3">
    <source>
        <dbReference type="ARBA" id="ARBA00022801"/>
    </source>
</evidence>
<evidence type="ECO:0000256" key="5">
    <source>
        <dbReference type="PROSITE-ProRule" id="PRU01240"/>
    </source>
</evidence>
<dbReference type="PANTHER" id="PTHR43806">
    <property type="entry name" value="PEPTIDASE S8"/>
    <property type="match status" value="1"/>
</dbReference>
<dbReference type="InterPro" id="IPR000209">
    <property type="entry name" value="Peptidase_S8/S53_dom"/>
</dbReference>
<evidence type="ECO:0000256" key="4">
    <source>
        <dbReference type="ARBA" id="ARBA00022825"/>
    </source>
</evidence>
<dbReference type="SUPFAM" id="SSF52743">
    <property type="entry name" value="Subtilisin-like"/>
    <property type="match status" value="1"/>
</dbReference>
<evidence type="ECO:0000313" key="9">
    <source>
        <dbReference type="EMBL" id="SEW33654.1"/>
    </source>
</evidence>
<sequence length="359" mass="38365">MKRRIFCVIMMCTILCQPVYAAESWPNSAIGNTSNTSTARNESGGKGVRIAVIDTGISVNAIAKERISKGKNYITGNTDTEDKIGHGTAMAGIIVGMESKDLTGIAPNATLVPLVYYTKDENENIVDGGVEMLAKAIRESVDKFDCQIILIGAGTNDNSKDLQSAIEHAEKKGAVVISSVGNENEDFPDYIYYPAAYETVIGVAALREDGGIATFSQRNSSVDLSAPGTDLKVATIRGKTIKAYGTSYSAAFVAAAAAQLLSDFSSLTPEQVRLSLCNSSKDMGSEGYDSESGYGVLQIDGALGYAKPMDEANRKEAAKMQKKIILFTCVSFAMVLVLGSTAFVIKRRHTLKKGFDTHE</sequence>
<reference evidence="9 10" key="1">
    <citation type="submission" date="2016-10" db="EMBL/GenBank/DDBJ databases">
        <authorList>
            <person name="de Groot N.N."/>
        </authorList>
    </citation>
    <scope>NUCLEOTIDE SEQUENCE [LARGE SCALE GENOMIC DNA]</scope>
    <source>
        <strain evidence="9 10">DSM 9179</strain>
    </source>
</reference>
<dbReference type="InterPro" id="IPR015500">
    <property type="entry name" value="Peptidase_S8_subtilisin-rel"/>
</dbReference>
<dbReference type="EMBL" id="FOJI01000010">
    <property type="protein sequence ID" value="SEW33654.1"/>
    <property type="molecule type" value="Genomic_DNA"/>
</dbReference>
<dbReference type="PANTHER" id="PTHR43806:SF11">
    <property type="entry name" value="CEREVISIN-RELATED"/>
    <property type="match status" value="1"/>
</dbReference>
<keyword evidence="7" id="KW-0732">Signal</keyword>
<dbReference type="PRINTS" id="PR00723">
    <property type="entry name" value="SUBTILISIN"/>
</dbReference>
<dbReference type="OrthoDB" id="9798386at2"/>
<feature type="domain" description="Peptidase S8/S53" evidence="8">
    <location>
        <begin position="45"/>
        <end position="295"/>
    </location>
</feature>
<comment type="similarity">
    <text evidence="1 5">Belongs to the peptidase S8 family.</text>
</comment>
<dbReference type="AlphaFoldDB" id="A0A1I0R0C1"/>
<proteinExistence type="inferred from homology"/>
<evidence type="ECO:0000256" key="6">
    <source>
        <dbReference type="SAM" id="Phobius"/>
    </source>
</evidence>
<feature type="transmembrane region" description="Helical" evidence="6">
    <location>
        <begin position="324"/>
        <end position="345"/>
    </location>
</feature>
<evidence type="ECO:0000256" key="1">
    <source>
        <dbReference type="ARBA" id="ARBA00011073"/>
    </source>
</evidence>
<keyword evidence="6" id="KW-1133">Transmembrane helix</keyword>
<dbReference type="InterPro" id="IPR050131">
    <property type="entry name" value="Peptidase_S8_subtilisin-like"/>
</dbReference>
<dbReference type="GO" id="GO:0004252">
    <property type="term" value="F:serine-type endopeptidase activity"/>
    <property type="evidence" value="ECO:0007669"/>
    <property type="project" value="UniProtKB-UniRule"/>
</dbReference>
<accession>A0A1I0R0C1</accession>